<dbReference type="InterPro" id="IPR049326">
    <property type="entry name" value="Rhodopsin_dom_fungi"/>
</dbReference>
<dbReference type="Pfam" id="PF20684">
    <property type="entry name" value="Fung_rhodopsin"/>
    <property type="match status" value="1"/>
</dbReference>
<sequence length="456" mass="51924">MDIPEPSDGDIDIGTNVFHACWALTGIVGVVLLFRYSVKAWIRWALPQVTAPERVWGLEDLFFLIGYGFDLAHMSIVQISSKWGLGRHYYYLTSVEKVHAMKYDFISQPIAVTAAMVSRAGMMWFLFTCFSASNRRLRIVIVICMIVQIVVNLVTVVQILVQCGPNPYRPSDRLKYFHYMWDSLPADGSVKCQDPSTQMIIGFVQGGFNSVIDFFLAIISAVELWQFFLQTLHRNPELSFWSQFQKISSSVRSRRIWQTITLSGPLLLSGAASIVKTYLLKTLGSRQDFTYNIVPFVLWVKIENYSILLATCAPVIRLFFRTFIERRREGHWGGYWRSNSDNKNHHNSDRSREAEHQVELDNRVQKNLLSTTTTTTLVTQNGYNDEEVNPAVVTDYWSKYPDGCTGRFSKATRGSPVKASLETGRVTVQTDIMVQVDEGVKRSMSSSGERLLETDP</sequence>
<evidence type="ECO:0000256" key="1">
    <source>
        <dbReference type="ARBA" id="ARBA00004141"/>
    </source>
</evidence>
<feature type="transmembrane region" description="Helical" evidence="7">
    <location>
        <begin position="17"/>
        <end position="38"/>
    </location>
</feature>
<comment type="subcellular location">
    <subcellularLocation>
        <location evidence="1">Membrane</location>
        <topology evidence="1">Multi-pass membrane protein</topology>
    </subcellularLocation>
</comment>
<organism evidence="9 10">
    <name type="scientific">Penicilliopsis zonata CBS 506.65</name>
    <dbReference type="NCBI Taxonomy" id="1073090"/>
    <lineage>
        <taxon>Eukaryota</taxon>
        <taxon>Fungi</taxon>
        <taxon>Dikarya</taxon>
        <taxon>Ascomycota</taxon>
        <taxon>Pezizomycotina</taxon>
        <taxon>Eurotiomycetes</taxon>
        <taxon>Eurotiomycetidae</taxon>
        <taxon>Eurotiales</taxon>
        <taxon>Aspergillaceae</taxon>
        <taxon>Penicilliopsis</taxon>
    </lineage>
</organism>
<keyword evidence="10" id="KW-1185">Reference proteome</keyword>
<evidence type="ECO:0000256" key="2">
    <source>
        <dbReference type="ARBA" id="ARBA00022692"/>
    </source>
</evidence>
<feature type="region of interest" description="Disordered" evidence="6">
    <location>
        <begin position="335"/>
        <end position="357"/>
    </location>
</feature>
<evidence type="ECO:0000313" key="10">
    <source>
        <dbReference type="Proteomes" id="UP000184188"/>
    </source>
</evidence>
<keyword evidence="3 7" id="KW-1133">Transmembrane helix</keyword>
<comment type="similarity">
    <text evidence="5">Belongs to the SAT4 family.</text>
</comment>
<dbReference type="PANTHER" id="PTHR33048:SF129">
    <property type="entry name" value="INTEGRAL MEMBRANE PROTEIN-RELATED"/>
    <property type="match status" value="1"/>
</dbReference>
<feature type="compositionally biased region" description="Basic and acidic residues" evidence="6">
    <location>
        <begin position="340"/>
        <end position="357"/>
    </location>
</feature>
<dbReference type="PANTHER" id="PTHR33048">
    <property type="entry name" value="PTH11-LIKE INTEGRAL MEMBRANE PROTEIN (AFU_ORTHOLOGUE AFUA_5G11245)"/>
    <property type="match status" value="1"/>
</dbReference>
<name>A0A1L9S976_9EURO</name>
<feature type="domain" description="Rhodopsin" evidence="8">
    <location>
        <begin position="54"/>
        <end position="230"/>
    </location>
</feature>
<evidence type="ECO:0000256" key="5">
    <source>
        <dbReference type="ARBA" id="ARBA00038359"/>
    </source>
</evidence>
<evidence type="ECO:0000313" key="9">
    <source>
        <dbReference type="EMBL" id="OJJ43679.1"/>
    </source>
</evidence>
<dbReference type="InterPro" id="IPR052337">
    <property type="entry name" value="SAT4-like"/>
</dbReference>
<dbReference type="Proteomes" id="UP000184188">
    <property type="component" value="Unassembled WGS sequence"/>
</dbReference>
<dbReference type="EMBL" id="KV878351">
    <property type="protein sequence ID" value="OJJ43679.1"/>
    <property type="molecule type" value="Genomic_DNA"/>
</dbReference>
<gene>
    <name evidence="9" type="ORF">ASPZODRAFT_136142</name>
</gene>
<protein>
    <recommendedName>
        <fullName evidence="8">Rhodopsin domain-containing protein</fullName>
    </recommendedName>
</protein>
<proteinExistence type="inferred from homology"/>
<feature type="transmembrane region" description="Helical" evidence="7">
    <location>
        <begin position="105"/>
        <end position="127"/>
    </location>
</feature>
<feature type="transmembrane region" description="Helical" evidence="7">
    <location>
        <begin position="139"/>
        <end position="161"/>
    </location>
</feature>
<dbReference type="VEuPathDB" id="FungiDB:ASPZODRAFT_136142"/>
<reference evidence="10" key="1">
    <citation type="journal article" date="2017" name="Genome Biol.">
        <title>Comparative genomics reveals high biological diversity and specific adaptations in the industrially and medically important fungal genus Aspergillus.</title>
        <authorList>
            <person name="de Vries R.P."/>
            <person name="Riley R."/>
            <person name="Wiebenga A."/>
            <person name="Aguilar-Osorio G."/>
            <person name="Amillis S."/>
            <person name="Uchima C.A."/>
            <person name="Anderluh G."/>
            <person name="Asadollahi M."/>
            <person name="Askin M."/>
            <person name="Barry K."/>
            <person name="Battaglia E."/>
            <person name="Bayram O."/>
            <person name="Benocci T."/>
            <person name="Braus-Stromeyer S.A."/>
            <person name="Caldana C."/>
            <person name="Canovas D."/>
            <person name="Cerqueira G.C."/>
            <person name="Chen F."/>
            <person name="Chen W."/>
            <person name="Choi C."/>
            <person name="Clum A."/>
            <person name="Dos Santos R.A."/>
            <person name="Damasio A.R."/>
            <person name="Diallinas G."/>
            <person name="Emri T."/>
            <person name="Fekete E."/>
            <person name="Flipphi M."/>
            <person name="Freyberg S."/>
            <person name="Gallo A."/>
            <person name="Gournas C."/>
            <person name="Habgood R."/>
            <person name="Hainaut M."/>
            <person name="Harispe M.L."/>
            <person name="Henrissat B."/>
            <person name="Hilden K.S."/>
            <person name="Hope R."/>
            <person name="Hossain A."/>
            <person name="Karabika E."/>
            <person name="Karaffa L."/>
            <person name="Karanyi Z."/>
            <person name="Krasevec N."/>
            <person name="Kuo A."/>
            <person name="Kusch H."/>
            <person name="LaButti K."/>
            <person name="Lagendijk E.L."/>
            <person name="Lapidus A."/>
            <person name="Levasseur A."/>
            <person name="Lindquist E."/>
            <person name="Lipzen A."/>
            <person name="Logrieco A.F."/>
            <person name="MacCabe A."/>
            <person name="Maekelae M.R."/>
            <person name="Malavazi I."/>
            <person name="Melin P."/>
            <person name="Meyer V."/>
            <person name="Mielnichuk N."/>
            <person name="Miskei M."/>
            <person name="Molnar A.P."/>
            <person name="Mule G."/>
            <person name="Ngan C.Y."/>
            <person name="Orejas M."/>
            <person name="Orosz E."/>
            <person name="Ouedraogo J.P."/>
            <person name="Overkamp K.M."/>
            <person name="Park H.-S."/>
            <person name="Perrone G."/>
            <person name="Piumi F."/>
            <person name="Punt P.J."/>
            <person name="Ram A.F."/>
            <person name="Ramon A."/>
            <person name="Rauscher S."/>
            <person name="Record E."/>
            <person name="Riano-Pachon D.M."/>
            <person name="Robert V."/>
            <person name="Roehrig J."/>
            <person name="Ruller R."/>
            <person name="Salamov A."/>
            <person name="Salih N.S."/>
            <person name="Samson R.A."/>
            <person name="Sandor E."/>
            <person name="Sanguinetti M."/>
            <person name="Schuetze T."/>
            <person name="Sepcic K."/>
            <person name="Shelest E."/>
            <person name="Sherlock G."/>
            <person name="Sophianopoulou V."/>
            <person name="Squina F.M."/>
            <person name="Sun H."/>
            <person name="Susca A."/>
            <person name="Todd R.B."/>
            <person name="Tsang A."/>
            <person name="Unkles S.E."/>
            <person name="van de Wiele N."/>
            <person name="van Rossen-Uffink D."/>
            <person name="Oliveira J.V."/>
            <person name="Vesth T.C."/>
            <person name="Visser J."/>
            <person name="Yu J.-H."/>
            <person name="Zhou M."/>
            <person name="Andersen M.R."/>
            <person name="Archer D.B."/>
            <person name="Baker S.E."/>
            <person name="Benoit I."/>
            <person name="Brakhage A.A."/>
            <person name="Braus G.H."/>
            <person name="Fischer R."/>
            <person name="Frisvad J.C."/>
            <person name="Goldman G.H."/>
            <person name="Houbraken J."/>
            <person name="Oakley B."/>
            <person name="Pocsi I."/>
            <person name="Scazzocchio C."/>
            <person name="Seiboth B."/>
            <person name="vanKuyk P.A."/>
            <person name="Wortman J."/>
            <person name="Dyer P.S."/>
            <person name="Grigoriev I.V."/>
        </authorList>
    </citation>
    <scope>NUCLEOTIDE SEQUENCE [LARGE SCALE GENOMIC DNA]</scope>
    <source>
        <strain evidence="10">CBS 506.65</strain>
    </source>
</reference>
<evidence type="ECO:0000256" key="6">
    <source>
        <dbReference type="SAM" id="MobiDB-lite"/>
    </source>
</evidence>
<dbReference type="OrthoDB" id="5429740at2759"/>
<dbReference type="GO" id="GO:0016020">
    <property type="term" value="C:membrane"/>
    <property type="evidence" value="ECO:0007669"/>
    <property type="project" value="UniProtKB-SubCell"/>
</dbReference>
<evidence type="ECO:0000256" key="4">
    <source>
        <dbReference type="ARBA" id="ARBA00023136"/>
    </source>
</evidence>
<keyword evidence="4 7" id="KW-0472">Membrane</keyword>
<keyword evidence="2 7" id="KW-0812">Transmembrane</keyword>
<evidence type="ECO:0000256" key="3">
    <source>
        <dbReference type="ARBA" id="ARBA00022989"/>
    </source>
</evidence>
<accession>A0A1L9S976</accession>
<dbReference type="AlphaFoldDB" id="A0A1L9S976"/>
<dbReference type="GeneID" id="34610456"/>
<evidence type="ECO:0000256" key="7">
    <source>
        <dbReference type="SAM" id="Phobius"/>
    </source>
</evidence>
<evidence type="ECO:0000259" key="8">
    <source>
        <dbReference type="Pfam" id="PF20684"/>
    </source>
</evidence>
<feature type="transmembrane region" description="Helical" evidence="7">
    <location>
        <begin position="61"/>
        <end position="85"/>
    </location>
</feature>
<dbReference type="RefSeq" id="XP_022578189.1">
    <property type="nucleotide sequence ID" value="XM_022723991.1"/>
</dbReference>